<evidence type="ECO:0000313" key="2">
    <source>
        <dbReference type="Proteomes" id="UP000010959"/>
    </source>
</evidence>
<organism evidence="1 2">
    <name type="scientific">Rhodopirellula baltica SWK14</name>
    <dbReference type="NCBI Taxonomy" id="993516"/>
    <lineage>
        <taxon>Bacteria</taxon>
        <taxon>Pseudomonadati</taxon>
        <taxon>Planctomycetota</taxon>
        <taxon>Planctomycetia</taxon>
        <taxon>Pirellulales</taxon>
        <taxon>Pirellulaceae</taxon>
        <taxon>Rhodopirellula</taxon>
    </lineage>
</organism>
<dbReference type="EMBL" id="AMWG01000021">
    <property type="protein sequence ID" value="ELP35015.1"/>
    <property type="molecule type" value="Genomic_DNA"/>
</dbReference>
<accession>L7CMH1</accession>
<reference evidence="1 2" key="1">
    <citation type="journal article" date="2013" name="Mar. Genomics">
        <title>Expression of sulfatases in Rhodopirellula baltica and the diversity of sulfatases in the genus Rhodopirellula.</title>
        <authorList>
            <person name="Wegner C.E."/>
            <person name="Richter-Heitmann T."/>
            <person name="Klindworth A."/>
            <person name="Klockow C."/>
            <person name="Richter M."/>
            <person name="Achstetter T."/>
            <person name="Glockner F.O."/>
            <person name="Harder J."/>
        </authorList>
    </citation>
    <scope>NUCLEOTIDE SEQUENCE [LARGE SCALE GENOMIC DNA]</scope>
    <source>
        <strain evidence="1 2">SWK14</strain>
    </source>
</reference>
<dbReference type="AlphaFoldDB" id="L7CMH1"/>
<name>L7CMH1_RHOBT</name>
<proteinExistence type="predicted"/>
<dbReference type="PATRIC" id="fig|993516.3.peg.1072"/>
<protein>
    <submittedName>
        <fullName evidence="1">Uncharacterized protein</fullName>
    </submittedName>
</protein>
<dbReference type="Proteomes" id="UP000010959">
    <property type="component" value="Unassembled WGS sequence"/>
</dbReference>
<comment type="caution">
    <text evidence="1">The sequence shown here is derived from an EMBL/GenBank/DDBJ whole genome shotgun (WGS) entry which is preliminary data.</text>
</comment>
<evidence type="ECO:0000313" key="1">
    <source>
        <dbReference type="EMBL" id="ELP35015.1"/>
    </source>
</evidence>
<gene>
    <name evidence="1" type="ORF">RBSWK_01015</name>
</gene>
<sequence>MDRFQMHDHSILDQMPARIVPKISLAMSHPNRLATDFIGDALSHGTSAFSRFALRDR</sequence>